<dbReference type="InterPro" id="IPR025997">
    <property type="entry name" value="SBP_2_dom"/>
</dbReference>
<dbReference type="PANTHER" id="PTHR30146:SF144">
    <property type="entry name" value="LACI-FAMILY TRANSCRIPTION REGULATOR"/>
    <property type="match status" value="1"/>
</dbReference>
<name>A0A9D9NRV6_9BACT</name>
<dbReference type="SMART" id="SM00354">
    <property type="entry name" value="HTH_LACI"/>
    <property type="match status" value="1"/>
</dbReference>
<dbReference type="InterPro" id="IPR000843">
    <property type="entry name" value="HTH_LacI"/>
</dbReference>
<dbReference type="Pfam" id="PF00356">
    <property type="entry name" value="LacI"/>
    <property type="match status" value="1"/>
</dbReference>
<dbReference type="SUPFAM" id="SSF47413">
    <property type="entry name" value="lambda repressor-like DNA-binding domains"/>
    <property type="match status" value="1"/>
</dbReference>
<dbReference type="Pfam" id="PF13407">
    <property type="entry name" value="Peripla_BP_4"/>
    <property type="match status" value="1"/>
</dbReference>
<evidence type="ECO:0000256" key="1">
    <source>
        <dbReference type="ARBA" id="ARBA00023015"/>
    </source>
</evidence>
<protein>
    <submittedName>
        <fullName evidence="5">LacI family DNA-binding transcriptional regulator</fullName>
    </submittedName>
</protein>
<evidence type="ECO:0000259" key="4">
    <source>
        <dbReference type="PROSITE" id="PS50932"/>
    </source>
</evidence>
<evidence type="ECO:0000313" key="6">
    <source>
        <dbReference type="Proteomes" id="UP000823750"/>
    </source>
</evidence>
<evidence type="ECO:0000256" key="2">
    <source>
        <dbReference type="ARBA" id="ARBA00023125"/>
    </source>
</evidence>
<dbReference type="InterPro" id="IPR010982">
    <property type="entry name" value="Lambda_DNA-bd_dom_sf"/>
</dbReference>
<gene>
    <name evidence="5" type="ORF">IAB78_03315</name>
</gene>
<dbReference type="Gene3D" id="3.40.50.2300">
    <property type="match status" value="2"/>
</dbReference>
<feature type="domain" description="HTH lacI-type" evidence="4">
    <location>
        <begin position="7"/>
        <end position="61"/>
    </location>
</feature>
<dbReference type="PROSITE" id="PS50932">
    <property type="entry name" value="HTH_LACI_2"/>
    <property type="match status" value="1"/>
</dbReference>
<dbReference type="Proteomes" id="UP000823750">
    <property type="component" value="Unassembled WGS sequence"/>
</dbReference>
<dbReference type="InterPro" id="IPR028082">
    <property type="entry name" value="Peripla_BP_I"/>
</dbReference>
<evidence type="ECO:0000256" key="3">
    <source>
        <dbReference type="ARBA" id="ARBA00023163"/>
    </source>
</evidence>
<keyword evidence="1" id="KW-0805">Transcription regulation</keyword>
<dbReference type="SUPFAM" id="SSF53822">
    <property type="entry name" value="Periplasmic binding protein-like I"/>
    <property type="match status" value="1"/>
</dbReference>
<dbReference type="CDD" id="cd01392">
    <property type="entry name" value="HTH_LacI"/>
    <property type="match status" value="1"/>
</dbReference>
<evidence type="ECO:0000313" key="5">
    <source>
        <dbReference type="EMBL" id="MBO8485434.1"/>
    </source>
</evidence>
<keyword evidence="2 5" id="KW-0238">DNA-binding</keyword>
<dbReference type="GO" id="GO:0003700">
    <property type="term" value="F:DNA-binding transcription factor activity"/>
    <property type="evidence" value="ECO:0007669"/>
    <property type="project" value="TreeGrafter"/>
</dbReference>
<dbReference type="PROSITE" id="PS00356">
    <property type="entry name" value="HTH_LACI_1"/>
    <property type="match status" value="1"/>
</dbReference>
<reference evidence="5" key="1">
    <citation type="submission" date="2020-10" db="EMBL/GenBank/DDBJ databases">
        <authorList>
            <person name="Gilroy R."/>
        </authorList>
    </citation>
    <scope>NUCLEOTIDE SEQUENCE</scope>
    <source>
        <strain evidence="5">B2-16538</strain>
    </source>
</reference>
<keyword evidence="3" id="KW-0804">Transcription</keyword>
<accession>A0A9D9NRV6</accession>
<dbReference type="AlphaFoldDB" id="A0A9D9NRV6"/>
<comment type="caution">
    <text evidence="5">The sequence shown here is derived from an EMBL/GenBank/DDBJ whole genome shotgun (WGS) entry which is preliminary data.</text>
</comment>
<dbReference type="GO" id="GO:0000976">
    <property type="term" value="F:transcription cis-regulatory region binding"/>
    <property type="evidence" value="ECO:0007669"/>
    <property type="project" value="TreeGrafter"/>
</dbReference>
<dbReference type="PANTHER" id="PTHR30146">
    <property type="entry name" value="LACI-RELATED TRANSCRIPTIONAL REPRESSOR"/>
    <property type="match status" value="1"/>
</dbReference>
<reference evidence="5" key="2">
    <citation type="journal article" date="2021" name="PeerJ">
        <title>Extensive microbial diversity within the chicken gut microbiome revealed by metagenomics and culture.</title>
        <authorList>
            <person name="Gilroy R."/>
            <person name="Ravi A."/>
            <person name="Getino M."/>
            <person name="Pursley I."/>
            <person name="Horton D.L."/>
            <person name="Alikhan N.F."/>
            <person name="Baker D."/>
            <person name="Gharbi K."/>
            <person name="Hall N."/>
            <person name="Watson M."/>
            <person name="Adriaenssens E.M."/>
            <person name="Foster-Nyarko E."/>
            <person name="Jarju S."/>
            <person name="Secka A."/>
            <person name="Antonio M."/>
            <person name="Oren A."/>
            <person name="Chaudhuri R.R."/>
            <person name="La Ragione R."/>
            <person name="Hildebrand F."/>
            <person name="Pallen M.J."/>
        </authorList>
    </citation>
    <scope>NUCLEOTIDE SEQUENCE</scope>
    <source>
        <strain evidence="5">B2-16538</strain>
    </source>
</reference>
<dbReference type="Gene3D" id="1.10.260.40">
    <property type="entry name" value="lambda repressor-like DNA-binding domains"/>
    <property type="match status" value="1"/>
</dbReference>
<sequence>MKQGNKVTINEVAKMSGVSKGTVDRVLHNRGEVSEKSRARVLEVIQELGYRPNIYASLLASKKNHKIVCIIPEFSAGEFWELTDMGITRGRDFAAGYGVPVITVQYDQYEVESFRRACAAALDENPTGIIIAPMFRIETLNFVNELKHRGIAYMYIDSRLEDDDYLAYFGMPMYQSGYLCADLLTDGRDIRKVYIIRIARDKKGLSDPTVTRRTGFCDYMNGYYPEVAVENVFIDPKDRKAIFDRLDAMFENDPDPLKYIAMFNSRIYLVADYLRERNITTCRVVGFDVVERNLAAVREGFVQILIAQHSDGQAFAAISAMTEWLLLGKVLPKKDNFTQMDILNRYNCDYYM</sequence>
<dbReference type="EMBL" id="JADILX010000057">
    <property type="protein sequence ID" value="MBO8485434.1"/>
    <property type="molecule type" value="Genomic_DNA"/>
</dbReference>
<organism evidence="5 6">
    <name type="scientific">Candidatus Cryptobacteroides excrementavium</name>
    <dbReference type="NCBI Taxonomy" id="2840759"/>
    <lineage>
        <taxon>Bacteria</taxon>
        <taxon>Pseudomonadati</taxon>
        <taxon>Bacteroidota</taxon>
        <taxon>Bacteroidia</taxon>
        <taxon>Bacteroidales</taxon>
        <taxon>Candidatus Cryptobacteroides</taxon>
    </lineage>
</organism>
<proteinExistence type="predicted"/>